<dbReference type="KEGG" id="syc:syc0918_d"/>
<dbReference type="GO" id="GO:0030163">
    <property type="term" value="P:protein catabolic process"/>
    <property type="evidence" value="ECO:0007669"/>
    <property type="project" value="UniProtKB-UniRule"/>
</dbReference>
<evidence type="ECO:0000256" key="2">
    <source>
        <dbReference type="ARBA" id="ARBA00022679"/>
    </source>
</evidence>
<dbReference type="Pfam" id="PF03588">
    <property type="entry name" value="Leu_Phe_trans"/>
    <property type="match status" value="1"/>
</dbReference>
<dbReference type="PANTHER" id="PTHR30098">
    <property type="entry name" value="LEUCYL/PHENYLALANYL-TRNA--PROTEIN TRANSFERASE"/>
    <property type="match status" value="1"/>
</dbReference>
<dbReference type="EC" id="2.3.2.6" evidence="4"/>
<protein>
    <recommendedName>
        <fullName evidence="4">Leucyl/phenylalanyl-tRNA--protein transferase</fullName>
        <ecNumber evidence="4">2.3.2.6</ecNumber>
    </recommendedName>
    <alternativeName>
        <fullName evidence="4">L/F-transferase</fullName>
    </alternativeName>
    <alternativeName>
        <fullName evidence="4">Leucyltransferase</fullName>
    </alternativeName>
    <alternativeName>
        <fullName evidence="4">Phenyalanyltransferase</fullName>
    </alternativeName>
</protein>
<proteinExistence type="inferred from homology"/>
<name>A0A0H3K4Q6_SYNP6</name>
<dbReference type="InterPro" id="IPR004616">
    <property type="entry name" value="Leu/Phe-tRNA_Trfase"/>
</dbReference>
<dbReference type="GO" id="GO:0008914">
    <property type="term" value="F:leucyl-tRNA--protein transferase activity"/>
    <property type="evidence" value="ECO:0007669"/>
    <property type="project" value="UniProtKB-UniRule"/>
</dbReference>
<dbReference type="EMBL" id="AP008231">
    <property type="protein sequence ID" value="BAD79108.1"/>
    <property type="molecule type" value="Genomic_DNA"/>
</dbReference>
<organism evidence="5 6">
    <name type="scientific">Synechococcus sp. (strain ATCC 27144 / PCC 6301 / SAUG 1402/1)</name>
    <name type="common">Anacystis nidulans</name>
    <dbReference type="NCBI Taxonomy" id="269084"/>
    <lineage>
        <taxon>Bacteria</taxon>
        <taxon>Bacillati</taxon>
        <taxon>Cyanobacteriota</taxon>
        <taxon>Cyanophyceae</taxon>
        <taxon>Synechococcales</taxon>
        <taxon>Synechococcaceae</taxon>
        <taxon>Synechococcus</taxon>
    </lineage>
</organism>
<evidence type="ECO:0000313" key="6">
    <source>
        <dbReference type="Proteomes" id="UP000001175"/>
    </source>
</evidence>
<dbReference type="InterPro" id="IPR016181">
    <property type="entry name" value="Acyl_CoA_acyltransferase"/>
</dbReference>
<dbReference type="InterPro" id="IPR042203">
    <property type="entry name" value="Leu/Phe-tRNA_Trfase_C"/>
</dbReference>
<sequence>MIATTIAMDFCQTVTPSEIATVIDSYARGWFLMADEDSSDLGWYRSRDRCLIPLDNRFRYPRSLRRVLNQQRFEFAISRDFLGTIAGCADRPSTWISDELAEIYQQLQRYGWALSWEAWQGDRLVGGILGVAIGSLFIGESMFYHEPEASKAALATLVQALQQGGWQVFDVQLTNPHLERFGSFCVSDRQYSAQIQTAIARPAKLVTPTGDRFASQPHSSAASDHG</sequence>
<dbReference type="RefSeq" id="WP_011243230.1">
    <property type="nucleotide sequence ID" value="NC_006576.1"/>
</dbReference>
<comment type="catalytic activity">
    <reaction evidence="4">
        <text>N-terminal L-arginyl-[protein] + L-leucyl-tRNA(Leu) = N-terminal L-leucyl-L-arginyl-[protein] + tRNA(Leu) + H(+)</text>
        <dbReference type="Rhea" id="RHEA:50416"/>
        <dbReference type="Rhea" id="RHEA-COMP:9613"/>
        <dbReference type="Rhea" id="RHEA-COMP:9622"/>
        <dbReference type="Rhea" id="RHEA-COMP:12672"/>
        <dbReference type="Rhea" id="RHEA-COMP:12673"/>
        <dbReference type="ChEBI" id="CHEBI:15378"/>
        <dbReference type="ChEBI" id="CHEBI:64719"/>
        <dbReference type="ChEBI" id="CHEBI:78442"/>
        <dbReference type="ChEBI" id="CHEBI:78494"/>
        <dbReference type="ChEBI" id="CHEBI:133044"/>
        <dbReference type="EC" id="2.3.2.6"/>
    </reaction>
</comment>
<reference evidence="5 6" key="1">
    <citation type="journal article" date="2007" name="Photosyn. Res.">
        <title>Complete nucleotide sequence of the freshwater unicellular cyanobacterium Synechococcus elongatus PCC 6301 chromosome: gene content and organization.</title>
        <authorList>
            <person name="Sugita C."/>
            <person name="Ogata K."/>
            <person name="Shikata M."/>
            <person name="Jikuya H."/>
            <person name="Takano J."/>
            <person name="Furumichi M."/>
            <person name="Kanehisa M."/>
            <person name="Omata T."/>
            <person name="Sugiura M."/>
            <person name="Sugita M."/>
        </authorList>
    </citation>
    <scope>NUCLEOTIDE SEQUENCE [LARGE SCALE GENOMIC DNA]</scope>
    <source>
        <strain evidence="6">ATCC 27144 / PCC 6301 / SAUG 1402/1</strain>
    </source>
</reference>
<dbReference type="GO" id="GO:0005737">
    <property type="term" value="C:cytoplasm"/>
    <property type="evidence" value="ECO:0007669"/>
    <property type="project" value="UniProtKB-SubCell"/>
</dbReference>
<comment type="catalytic activity">
    <reaction evidence="4">
        <text>N-terminal L-lysyl-[protein] + L-leucyl-tRNA(Leu) = N-terminal L-leucyl-L-lysyl-[protein] + tRNA(Leu) + H(+)</text>
        <dbReference type="Rhea" id="RHEA:12340"/>
        <dbReference type="Rhea" id="RHEA-COMP:9613"/>
        <dbReference type="Rhea" id="RHEA-COMP:9622"/>
        <dbReference type="Rhea" id="RHEA-COMP:12670"/>
        <dbReference type="Rhea" id="RHEA-COMP:12671"/>
        <dbReference type="ChEBI" id="CHEBI:15378"/>
        <dbReference type="ChEBI" id="CHEBI:65249"/>
        <dbReference type="ChEBI" id="CHEBI:78442"/>
        <dbReference type="ChEBI" id="CHEBI:78494"/>
        <dbReference type="ChEBI" id="CHEBI:133043"/>
        <dbReference type="EC" id="2.3.2.6"/>
    </reaction>
</comment>
<keyword evidence="1 4" id="KW-0963">Cytoplasm</keyword>
<comment type="catalytic activity">
    <reaction evidence="4">
        <text>L-phenylalanyl-tRNA(Phe) + an N-terminal L-alpha-aminoacyl-[protein] = an N-terminal L-phenylalanyl-L-alpha-aminoacyl-[protein] + tRNA(Phe)</text>
        <dbReference type="Rhea" id="RHEA:43632"/>
        <dbReference type="Rhea" id="RHEA-COMP:9668"/>
        <dbReference type="Rhea" id="RHEA-COMP:9699"/>
        <dbReference type="Rhea" id="RHEA-COMP:10636"/>
        <dbReference type="Rhea" id="RHEA-COMP:10637"/>
        <dbReference type="ChEBI" id="CHEBI:78442"/>
        <dbReference type="ChEBI" id="CHEBI:78531"/>
        <dbReference type="ChEBI" id="CHEBI:78597"/>
        <dbReference type="ChEBI" id="CHEBI:83561"/>
        <dbReference type="EC" id="2.3.2.6"/>
    </reaction>
</comment>
<accession>A0A0H3K4Q6</accession>
<evidence type="ECO:0000256" key="3">
    <source>
        <dbReference type="ARBA" id="ARBA00023315"/>
    </source>
</evidence>
<dbReference type="Proteomes" id="UP000001175">
    <property type="component" value="Chromosome"/>
</dbReference>
<evidence type="ECO:0000313" key="5">
    <source>
        <dbReference type="EMBL" id="BAD79108.1"/>
    </source>
</evidence>
<gene>
    <name evidence="4 5" type="primary">aat</name>
    <name evidence="5" type="ordered locus">syc0918_d</name>
</gene>
<comment type="function">
    <text evidence="4">Functions in the N-end rule pathway of protein degradation where it conjugates Leu, Phe and, less efficiently, Met from aminoacyl-tRNAs to the N-termini of proteins containing an N-terminal arginine or lysine.</text>
</comment>
<keyword evidence="2 4" id="KW-0808">Transferase</keyword>
<comment type="subcellular location">
    <subcellularLocation>
        <location evidence="4">Cytoplasm</location>
    </subcellularLocation>
</comment>
<dbReference type="eggNOG" id="COG2360">
    <property type="taxonomic scope" value="Bacteria"/>
</dbReference>
<dbReference type="SUPFAM" id="SSF55729">
    <property type="entry name" value="Acyl-CoA N-acyltransferases (Nat)"/>
    <property type="match status" value="1"/>
</dbReference>
<dbReference type="HAMAP" id="MF_00688">
    <property type="entry name" value="Leu_Phe_trans"/>
    <property type="match status" value="1"/>
</dbReference>
<keyword evidence="3 4" id="KW-0012">Acyltransferase</keyword>
<evidence type="ECO:0000256" key="1">
    <source>
        <dbReference type="ARBA" id="ARBA00022490"/>
    </source>
</evidence>
<dbReference type="AlphaFoldDB" id="A0A0H3K4Q6"/>
<dbReference type="Gene3D" id="3.40.630.70">
    <property type="entry name" value="Leucyl/phenylalanyl-tRNA-protein transferase, C-terminal domain"/>
    <property type="match status" value="1"/>
</dbReference>
<dbReference type="PANTHER" id="PTHR30098:SF2">
    <property type="entry name" value="LEUCYL_PHENYLALANYL-TRNA--PROTEIN TRANSFERASE"/>
    <property type="match status" value="1"/>
</dbReference>
<evidence type="ECO:0000256" key="4">
    <source>
        <dbReference type="HAMAP-Rule" id="MF_00688"/>
    </source>
</evidence>
<dbReference type="NCBIfam" id="TIGR00667">
    <property type="entry name" value="aat"/>
    <property type="match status" value="1"/>
</dbReference>
<comment type="similarity">
    <text evidence="4">Belongs to the L/F-transferase family.</text>
</comment>